<dbReference type="CDD" id="cd00431">
    <property type="entry name" value="cysteine_hydrolases"/>
    <property type="match status" value="1"/>
</dbReference>
<dbReference type="GO" id="GO:0008936">
    <property type="term" value="F:nicotinamidase activity"/>
    <property type="evidence" value="ECO:0007669"/>
    <property type="project" value="UniProtKB-EC"/>
</dbReference>
<dbReference type="SUPFAM" id="SSF52499">
    <property type="entry name" value="Isochorismatase-like hydrolases"/>
    <property type="match status" value="1"/>
</dbReference>
<dbReference type="GO" id="GO:0019363">
    <property type="term" value="P:pyridine nucleotide biosynthetic process"/>
    <property type="evidence" value="ECO:0007669"/>
    <property type="project" value="UniProtKB-KW"/>
</dbReference>
<evidence type="ECO:0000256" key="1">
    <source>
        <dbReference type="ARBA" id="ARBA00006336"/>
    </source>
</evidence>
<dbReference type="Proteomes" id="UP000284731">
    <property type="component" value="Unassembled WGS sequence"/>
</dbReference>
<dbReference type="EMBL" id="QRWX01000004">
    <property type="protein sequence ID" value="RGT54224.1"/>
    <property type="molecule type" value="Genomic_DNA"/>
</dbReference>
<dbReference type="InterPro" id="IPR000868">
    <property type="entry name" value="Isochorismatase-like_dom"/>
</dbReference>
<organism evidence="9 10">
    <name type="scientific">Solobacterium moorei</name>
    <dbReference type="NCBI Taxonomy" id="102148"/>
    <lineage>
        <taxon>Bacteria</taxon>
        <taxon>Bacillati</taxon>
        <taxon>Bacillota</taxon>
        <taxon>Erysipelotrichia</taxon>
        <taxon>Erysipelotrichales</taxon>
        <taxon>Erysipelotrichaceae</taxon>
        <taxon>Solobacterium</taxon>
    </lineage>
</organism>
<dbReference type="GO" id="GO:0046872">
    <property type="term" value="F:metal ion binding"/>
    <property type="evidence" value="ECO:0007669"/>
    <property type="project" value="UniProtKB-KW"/>
</dbReference>
<dbReference type="InterPro" id="IPR052347">
    <property type="entry name" value="Isochorismatase_Nicotinamidase"/>
</dbReference>
<evidence type="ECO:0000256" key="4">
    <source>
        <dbReference type="ARBA" id="ARBA00022801"/>
    </source>
</evidence>
<evidence type="ECO:0000313" key="9">
    <source>
        <dbReference type="EMBL" id="RGT54224.1"/>
    </source>
</evidence>
<evidence type="ECO:0000256" key="5">
    <source>
        <dbReference type="ARBA" id="ARBA00037900"/>
    </source>
</evidence>
<keyword evidence="4" id="KW-0378">Hydrolase</keyword>
<dbReference type="Pfam" id="PF00857">
    <property type="entry name" value="Isochorismatase"/>
    <property type="match status" value="1"/>
</dbReference>
<gene>
    <name evidence="9" type="ORF">DWX20_08635</name>
</gene>
<dbReference type="Gene3D" id="3.40.50.850">
    <property type="entry name" value="Isochorismatase-like"/>
    <property type="match status" value="1"/>
</dbReference>
<protein>
    <recommendedName>
        <fullName evidence="6">nicotinamidase</fullName>
        <ecNumber evidence="6">3.5.1.19</ecNumber>
    </recommendedName>
    <alternativeName>
        <fullName evidence="7">Nicotinamide deamidase</fullName>
    </alternativeName>
</protein>
<dbReference type="PANTHER" id="PTHR11080">
    <property type="entry name" value="PYRAZINAMIDASE/NICOTINAMIDASE"/>
    <property type="match status" value="1"/>
</dbReference>
<name>A0A412PBJ0_9FIRM</name>
<keyword evidence="2" id="KW-0662">Pyridine nucleotide biosynthesis</keyword>
<comment type="pathway">
    <text evidence="5">Cofactor biosynthesis; nicotinate biosynthesis; nicotinate from nicotinamide: step 1/1.</text>
</comment>
<evidence type="ECO:0000256" key="3">
    <source>
        <dbReference type="ARBA" id="ARBA00022723"/>
    </source>
</evidence>
<evidence type="ECO:0000256" key="6">
    <source>
        <dbReference type="ARBA" id="ARBA00039017"/>
    </source>
</evidence>
<dbReference type="AlphaFoldDB" id="A0A412PBJ0"/>
<keyword evidence="3" id="KW-0479">Metal-binding</keyword>
<reference evidence="9 10" key="1">
    <citation type="submission" date="2018-08" db="EMBL/GenBank/DDBJ databases">
        <title>A genome reference for cultivated species of the human gut microbiota.</title>
        <authorList>
            <person name="Zou Y."/>
            <person name="Xue W."/>
            <person name="Luo G."/>
        </authorList>
    </citation>
    <scope>NUCLEOTIDE SEQUENCE [LARGE SCALE GENOMIC DNA]</scope>
    <source>
        <strain evidence="9 10">AF18-46</strain>
    </source>
</reference>
<accession>A0A412PBJ0</accession>
<evidence type="ECO:0000259" key="8">
    <source>
        <dbReference type="Pfam" id="PF00857"/>
    </source>
</evidence>
<feature type="domain" description="Isochorismatase-like" evidence="8">
    <location>
        <begin position="4"/>
        <end position="167"/>
    </location>
</feature>
<proteinExistence type="inferred from homology"/>
<dbReference type="PANTHER" id="PTHR11080:SF2">
    <property type="entry name" value="LD05707P"/>
    <property type="match status" value="1"/>
</dbReference>
<comment type="caution">
    <text evidence="9">The sequence shown here is derived from an EMBL/GenBank/DDBJ whole genome shotgun (WGS) entry which is preliminary data.</text>
</comment>
<evidence type="ECO:0000256" key="7">
    <source>
        <dbReference type="ARBA" id="ARBA00043224"/>
    </source>
</evidence>
<evidence type="ECO:0000313" key="10">
    <source>
        <dbReference type="Proteomes" id="UP000284731"/>
    </source>
</evidence>
<sequence length="173" mass="19294">MMKALIAIDIQNDFVSGSLGTKEAEIALSRMVEEINSPKYDIVFATQDTHDTNYLNTLEGKYLPVVHCIKDTEGWRFPKSIEEALHKRNAKIFEKDTFGSLKLAVELQKLAPEEIVLIGICTDICVVTNALLLRTHLPNTKITVVSQACAATTIDKQKEALDVMTSCQIEIEK</sequence>
<comment type="similarity">
    <text evidence="1">Belongs to the isochorismatase family.</text>
</comment>
<evidence type="ECO:0000256" key="2">
    <source>
        <dbReference type="ARBA" id="ARBA00022642"/>
    </source>
</evidence>
<dbReference type="InterPro" id="IPR036380">
    <property type="entry name" value="Isochorismatase-like_sf"/>
</dbReference>
<dbReference type="EC" id="3.5.1.19" evidence="6"/>